<evidence type="ECO:0000259" key="3">
    <source>
        <dbReference type="PROSITE" id="PS51272"/>
    </source>
</evidence>
<feature type="chain" id="PRO_5046778253" description="SLH domain-containing protein" evidence="2">
    <location>
        <begin position="29"/>
        <end position="563"/>
    </location>
</feature>
<organism evidence="4 5">
    <name type="scientific">Peptoniphilus stercorisuis</name>
    <dbReference type="NCBI Taxonomy" id="1436965"/>
    <lineage>
        <taxon>Bacteria</taxon>
        <taxon>Bacillati</taxon>
        <taxon>Bacillota</taxon>
        <taxon>Tissierellia</taxon>
        <taxon>Tissierellales</taxon>
        <taxon>Peptoniphilaceae</taxon>
        <taxon>Peptoniphilus</taxon>
    </lineage>
</organism>
<evidence type="ECO:0000313" key="5">
    <source>
        <dbReference type="Proteomes" id="UP001519306"/>
    </source>
</evidence>
<dbReference type="RefSeq" id="WP_210062251.1">
    <property type="nucleotide sequence ID" value="NZ_JAGGLJ010000027.1"/>
</dbReference>
<evidence type="ECO:0000256" key="1">
    <source>
        <dbReference type="SAM" id="MobiDB-lite"/>
    </source>
</evidence>
<dbReference type="InterPro" id="IPR051465">
    <property type="entry name" value="Cell_Envelope_Struct_Comp"/>
</dbReference>
<reference evidence="4 5" key="1">
    <citation type="submission" date="2021-03" db="EMBL/GenBank/DDBJ databases">
        <title>Genomic Encyclopedia of Type Strains, Phase IV (KMG-IV): sequencing the most valuable type-strain genomes for metagenomic binning, comparative biology and taxonomic classification.</title>
        <authorList>
            <person name="Goeker M."/>
        </authorList>
    </citation>
    <scope>NUCLEOTIDE SEQUENCE [LARGE SCALE GENOMIC DNA]</scope>
    <source>
        <strain evidence="4 5">DSM 27563</strain>
    </source>
</reference>
<dbReference type="PANTHER" id="PTHR43308">
    <property type="entry name" value="OUTER MEMBRANE PROTEIN ALPHA-RELATED"/>
    <property type="match status" value="1"/>
</dbReference>
<keyword evidence="2" id="KW-0732">Signal</keyword>
<dbReference type="Pfam" id="PF00395">
    <property type="entry name" value="SLH"/>
    <property type="match status" value="3"/>
</dbReference>
<dbReference type="EMBL" id="JAGGLJ010000027">
    <property type="protein sequence ID" value="MBP2026195.1"/>
    <property type="molecule type" value="Genomic_DNA"/>
</dbReference>
<dbReference type="PROSITE" id="PS51272">
    <property type="entry name" value="SLH"/>
    <property type="match status" value="2"/>
</dbReference>
<name>A0ABS4KEM3_9FIRM</name>
<sequence length="563" mass="65314">MNLKKLKKSLFAITFISASILLSNNLYAINGENYIANNTLKSQSIKSIEGIKVDVISSSTVKRAEFKLKEESENNKDWFNNIYEIKHGYATLKKSKEDNFNTMLGRTFYLDYPFIKLEGTLGIIDYGENKYIIKSKGYEDLAFDYNFEKAVKINAKIKGKYSIDKDVYIEINSDIDPNSAILFYSLNRKPIYNDKVRLEKIDNKTFLVIDKSLLKEGNNILEIITNVNAPMENVDLEINVGSLQKLKINQEVNPIDAGSVILPEEVFEEDKVKVDVDVKENYEFLNYTINGEIVSENSEYVFIVKEDLVIVANFKKLEEKKPEEKEEPEEENKEDKEINSEVSKKSLNKKRKNRLKKNNIKEKEEIDYLYKEKEVKNNINLLKGYSDGTFKPDNNITIAEIISIFAQIENKNIENKNFNSKYKDVNSRKWYSNSIYKLEELGYLDEAFKGENLNPNKYISRAEFSSIAANFIESSNENSNFKDVDENHISKKSIDKLYSKNYIKGYLDGTFKPDNNISRAEVATILNRMLEINSKENIENLENKYSDLDKNHWAYYEILSISK</sequence>
<feature type="compositionally biased region" description="Basic and acidic residues" evidence="1">
    <location>
        <begin position="333"/>
        <end position="343"/>
    </location>
</feature>
<evidence type="ECO:0000313" key="4">
    <source>
        <dbReference type="EMBL" id="MBP2026195.1"/>
    </source>
</evidence>
<protein>
    <recommendedName>
        <fullName evidence="3">SLH domain-containing protein</fullName>
    </recommendedName>
</protein>
<feature type="domain" description="SLH" evidence="3">
    <location>
        <begin position="349"/>
        <end position="419"/>
    </location>
</feature>
<feature type="domain" description="SLH" evidence="3">
    <location>
        <begin position="477"/>
        <end position="540"/>
    </location>
</feature>
<feature type="region of interest" description="Disordered" evidence="1">
    <location>
        <begin position="320"/>
        <end position="343"/>
    </location>
</feature>
<comment type="caution">
    <text evidence="4">The sequence shown here is derived from an EMBL/GenBank/DDBJ whole genome shotgun (WGS) entry which is preliminary data.</text>
</comment>
<evidence type="ECO:0000256" key="2">
    <source>
        <dbReference type="SAM" id="SignalP"/>
    </source>
</evidence>
<proteinExistence type="predicted"/>
<dbReference type="Proteomes" id="UP001519306">
    <property type="component" value="Unassembled WGS sequence"/>
</dbReference>
<accession>A0ABS4KEM3</accession>
<keyword evidence="5" id="KW-1185">Reference proteome</keyword>
<feature type="signal peptide" evidence="2">
    <location>
        <begin position="1"/>
        <end position="28"/>
    </location>
</feature>
<gene>
    <name evidence="4" type="ORF">J2Z71_001755</name>
</gene>
<dbReference type="InterPro" id="IPR001119">
    <property type="entry name" value="SLH_dom"/>
</dbReference>